<feature type="domain" description="SIS" evidence="2">
    <location>
        <begin position="31"/>
        <end position="209"/>
    </location>
</feature>
<sequence length="243" mass="26845">MIHEYFKEVSRLLTMIEENEIKNMKTAAQMISDVIQNDGVVYMFGCGHSHILTEDMYYRAGGLVPVQPILHGPVMLHEGPVTSSKLEKTNDYARTFITGYPITSKDLVIVISTSGRNPVPVDVALYAEDKGAKTIGITSIEYSSRHTSRHTDGKKLMDCVDLVIDNHAPPGDAVMSHPDIQEKFSSSSTATGSMILNSIFSEAVFIMKSTGYEPPIFLSGNLDGSSNHNQTLIDKYKERVKLD</sequence>
<dbReference type="InterPro" id="IPR001347">
    <property type="entry name" value="SIS_dom"/>
</dbReference>
<evidence type="ECO:0000259" key="2">
    <source>
        <dbReference type="PROSITE" id="PS51464"/>
    </source>
</evidence>
<dbReference type="InterPro" id="IPR050099">
    <property type="entry name" value="SIS_GmhA/DiaA_subfam"/>
</dbReference>
<comment type="caution">
    <text evidence="3">The sequence shown here is derived from an EMBL/GenBank/DDBJ whole genome shotgun (WGS) entry which is preliminary data.</text>
</comment>
<dbReference type="HAMAP" id="MF_01240">
    <property type="entry name" value="UPF0309"/>
    <property type="match status" value="1"/>
</dbReference>
<protein>
    <recommendedName>
        <fullName evidence="1">UPF0309 protein ACFSX4_05665</fullName>
    </recommendedName>
</protein>
<dbReference type="Pfam" id="PF13580">
    <property type="entry name" value="SIS_2"/>
    <property type="match status" value="1"/>
</dbReference>
<evidence type="ECO:0000313" key="4">
    <source>
        <dbReference type="Proteomes" id="UP001597519"/>
    </source>
</evidence>
<dbReference type="EMBL" id="JBHUOQ010000001">
    <property type="protein sequence ID" value="MFD2829950.1"/>
    <property type="molecule type" value="Genomic_DNA"/>
</dbReference>
<dbReference type="RefSeq" id="WP_377772415.1">
    <property type="nucleotide sequence ID" value="NZ_JBHUOQ010000001.1"/>
</dbReference>
<name>A0ABW5WU54_9STAP</name>
<comment type="similarity">
    <text evidence="1">Belongs to the UPF0309 family.</text>
</comment>
<dbReference type="Gene3D" id="3.40.50.10490">
    <property type="entry name" value="Glucose-6-phosphate isomerase like protein, domain 1"/>
    <property type="match status" value="1"/>
</dbReference>
<proteinExistence type="inferred from homology"/>
<dbReference type="PANTHER" id="PTHR30390:SF7">
    <property type="entry name" value="PHOSPHOHEPTOSE ISOMERASE"/>
    <property type="match status" value="1"/>
</dbReference>
<dbReference type="Proteomes" id="UP001597519">
    <property type="component" value="Unassembled WGS sequence"/>
</dbReference>
<evidence type="ECO:0000313" key="3">
    <source>
        <dbReference type="EMBL" id="MFD2829950.1"/>
    </source>
</evidence>
<dbReference type="InterPro" id="IPR035472">
    <property type="entry name" value="RpiR-like_SIS"/>
</dbReference>
<dbReference type="InterPro" id="IPR022951">
    <property type="entry name" value="UPF0309"/>
</dbReference>
<dbReference type="NCBIfam" id="NF002805">
    <property type="entry name" value="PRK02947.1"/>
    <property type="match status" value="1"/>
</dbReference>
<organism evidence="3 4">
    <name type="scientific">Corticicoccus populi</name>
    <dbReference type="NCBI Taxonomy" id="1812821"/>
    <lineage>
        <taxon>Bacteria</taxon>
        <taxon>Bacillati</taxon>
        <taxon>Bacillota</taxon>
        <taxon>Bacilli</taxon>
        <taxon>Bacillales</taxon>
        <taxon>Staphylococcaceae</taxon>
        <taxon>Corticicoccus</taxon>
    </lineage>
</organism>
<evidence type="ECO:0000256" key="1">
    <source>
        <dbReference type="HAMAP-Rule" id="MF_01240"/>
    </source>
</evidence>
<keyword evidence="4" id="KW-1185">Reference proteome</keyword>
<reference evidence="4" key="1">
    <citation type="journal article" date="2019" name="Int. J. Syst. Evol. Microbiol.">
        <title>The Global Catalogue of Microorganisms (GCM) 10K type strain sequencing project: providing services to taxonomists for standard genome sequencing and annotation.</title>
        <authorList>
            <consortium name="The Broad Institute Genomics Platform"/>
            <consortium name="The Broad Institute Genome Sequencing Center for Infectious Disease"/>
            <person name="Wu L."/>
            <person name="Ma J."/>
        </authorList>
    </citation>
    <scope>NUCLEOTIDE SEQUENCE [LARGE SCALE GENOMIC DNA]</scope>
    <source>
        <strain evidence="4">KCTC 33575</strain>
    </source>
</reference>
<accession>A0ABW5WU54</accession>
<dbReference type="SUPFAM" id="SSF53697">
    <property type="entry name" value="SIS domain"/>
    <property type="match status" value="1"/>
</dbReference>
<dbReference type="CDD" id="cd05013">
    <property type="entry name" value="SIS_RpiR"/>
    <property type="match status" value="1"/>
</dbReference>
<dbReference type="InterPro" id="IPR046348">
    <property type="entry name" value="SIS_dom_sf"/>
</dbReference>
<gene>
    <name evidence="3" type="ORF">ACFSX4_05665</name>
</gene>
<dbReference type="PANTHER" id="PTHR30390">
    <property type="entry name" value="SEDOHEPTULOSE 7-PHOSPHATE ISOMERASE / DNAA INITIATOR-ASSOCIATING FACTOR FOR REPLICATION INITIATION"/>
    <property type="match status" value="1"/>
</dbReference>
<dbReference type="PROSITE" id="PS51464">
    <property type="entry name" value="SIS"/>
    <property type="match status" value="1"/>
</dbReference>